<comment type="caution">
    <text evidence="1">The sequence shown here is derived from an EMBL/GenBank/DDBJ whole genome shotgun (WGS) entry which is preliminary data.</text>
</comment>
<accession>A0A2A2JH59</accession>
<keyword evidence="2" id="KW-1185">Reference proteome</keyword>
<dbReference type="Proteomes" id="UP000218231">
    <property type="component" value="Unassembled WGS sequence"/>
</dbReference>
<proteinExistence type="predicted"/>
<gene>
    <name evidence="1" type="ORF">WR25_04389</name>
</gene>
<name>A0A2A2JH59_9BILA</name>
<dbReference type="AlphaFoldDB" id="A0A2A2JH59"/>
<reference evidence="1 2" key="1">
    <citation type="journal article" date="2017" name="Curr. Biol.">
        <title>Genome architecture and evolution of a unichromosomal asexual nematode.</title>
        <authorList>
            <person name="Fradin H."/>
            <person name="Zegar C."/>
            <person name="Gutwein M."/>
            <person name="Lucas J."/>
            <person name="Kovtun M."/>
            <person name="Corcoran D."/>
            <person name="Baugh L.R."/>
            <person name="Kiontke K."/>
            <person name="Gunsalus K."/>
            <person name="Fitch D.H."/>
            <person name="Piano F."/>
        </authorList>
    </citation>
    <scope>NUCLEOTIDE SEQUENCE [LARGE SCALE GENOMIC DNA]</scope>
    <source>
        <strain evidence="1">PF1309</strain>
    </source>
</reference>
<evidence type="ECO:0000313" key="2">
    <source>
        <dbReference type="Proteomes" id="UP000218231"/>
    </source>
</evidence>
<organism evidence="1 2">
    <name type="scientific">Diploscapter pachys</name>
    <dbReference type="NCBI Taxonomy" id="2018661"/>
    <lineage>
        <taxon>Eukaryota</taxon>
        <taxon>Metazoa</taxon>
        <taxon>Ecdysozoa</taxon>
        <taxon>Nematoda</taxon>
        <taxon>Chromadorea</taxon>
        <taxon>Rhabditida</taxon>
        <taxon>Rhabditina</taxon>
        <taxon>Rhabditomorpha</taxon>
        <taxon>Rhabditoidea</taxon>
        <taxon>Rhabditidae</taxon>
        <taxon>Diploscapter</taxon>
    </lineage>
</organism>
<sequence length="130" mass="14729">MPTISLLMMPHDDPAQRPQLRRIDMEHIGLILSELGFVSLQPATRLFTTVSQFTRGQTQEIALGLRSPPISGYDRDIVGHFINCTRRQWRLKLVVLDVGHVEVLLLLVVFLNHAIQGRFSDDGILVFKAD</sequence>
<protein>
    <submittedName>
        <fullName evidence="1">Uncharacterized protein</fullName>
    </submittedName>
</protein>
<dbReference type="EMBL" id="LIAE01010440">
    <property type="protein sequence ID" value="PAV61040.1"/>
    <property type="molecule type" value="Genomic_DNA"/>
</dbReference>
<evidence type="ECO:0000313" key="1">
    <source>
        <dbReference type="EMBL" id="PAV61040.1"/>
    </source>
</evidence>